<dbReference type="PRINTS" id="PR00261">
    <property type="entry name" value="LDLRECEPTOR"/>
</dbReference>
<dbReference type="Gene3D" id="4.10.400.10">
    <property type="entry name" value="Low-density Lipoprotein Receptor"/>
    <property type="match status" value="2"/>
</dbReference>
<dbReference type="KEGG" id="dci:103515181"/>
<dbReference type="Proteomes" id="UP000079169">
    <property type="component" value="Unplaced"/>
</dbReference>
<dbReference type="GeneID" id="103515181"/>
<feature type="disulfide bond" evidence="2">
    <location>
        <begin position="662"/>
        <end position="680"/>
    </location>
</feature>
<dbReference type="SMART" id="SM01360">
    <property type="entry name" value="A2M"/>
    <property type="match status" value="1"/>
</dbReference>
<organism evidence="5 6">
    <name type="scientific">Diaphorina citri</name>
    <name type="common">Asian citrus psyllid</name>
    <dbReference type="NCBI Taxonomy" id="121845"/>
    <lineage>
        <taxon>Eukaryota</taxon>
        <taxon>Metazoa</taxon>
        <taxon>Ecdysozoa</taxon>
        <taxon>Arthropoda</taxon>
        <taxon>Hexapoda</taxon>
        <taxon>Insecta</taxon>
        <taxon>Pterygota</taxon>
        <taxon>Neoptera</taxon>
        <taxon>Paraneoptera</taxon>
        <taxon>Hemiptera</taxon>
        <taxon>Sternorrhyncha</taxon>
        <taxon>Psylloidea</taxon>
        <taxon>Psyllidae</taxon>
        <taxon>Diaphorininae</taxon>
        <taxon>Diaphorina</taxon>
    </lineage>
</organism>
<evidence type="ECO:0000259" key="3">
    <source>
        <dbReference type="SMART" id="SM01359"/>
    </source>
</evidence>
<dbReference type="InterPro" id="IPR013783">
    <property type="entry name" value="Ig-like_fold"/>
</dbReference>
<accession>A0A1S3DCR8</accession>
<feature type="disulfide bond" evidence="2">
    <location>
        <begin position="674"/>
        <end position="689"/>
    </location>
</feature>
<evidence type="ECO:0000259" key="4">
    <source>
        <dbReference type="SMART" id="SM01360"/>
    </source>
</evidence>
<dbReference type="PROSITE" id="PS50068">
    <property type="entry name" value="LDLRA_2"/>
    <property type="match status" value="2"/>
</dbReference>
<feature type="domain" description="Alpha-2-macroglobulin" evidence="4">
    <location>
        <begin position="720"/>
        <end position="812"/>
    </location>
</feature>
<dbReference type="InterPro" id="IPR036055">
    <property type="entry name" value="LDL_receptor-like_sf"/>
</dbReference>
<sequence>MRGLVPLTDKPIGLVPVVIVIQISLVLCMEDPVFTYVAEPHHKPTYSILFSKILRPATLYSIVTTFHQSTDEPYMVSLDEPGDMLSGHTVIKASIACHSGEVVAGSLDISSQTSTLTLRIPPNIKNSSYSLRVQGVSTGRSTLFEHISHLVYSPNYLSITVQTSRPIYSSGQLVKFRVLILQTDLLPYNDDLDVFVLDPDGIIMRRWISIYTNNGVSSLSFQLPNLAKDGTWLIRTSIQDQINEHRFQVQTYFTPLFEKEGKNTVLLNFSELLEPVTPGLELRLDVTVTELLSGESMTGFSSSRVVNSQVVVEFVSRRPLYWHAGKPIQGHVSVSYSDGQPLSAVDLEDSQLTVHILLDGAVQEDQTILVKREHDYSETENYMTELTDSARWDMFVERVRATFTRSPSSDPITTVRTVYTYANPGTNQDRSQEGNETRAGSIVVWTNPGEEIGVEDYVVAHVKTEAVPDGFTSVVLSKNLVLRTEYHPPSPSPLITSISVPVSPDMAPVFTYVVYAVTRAGHIISDSVTVPVSGFNRYEQTMALNMGKDYRGLRVEGIASGDEGAFIGFHAMRSASYLMQAGNELTLSRVMQSYEDLDTNLKFIEKLEKNSRDGTVASELFYLTTQNQARDSIAAFHILNLGLFTNAEINQDSSCSEDEEYCASEGCYNKQKTCDHIQDCVDGTDEISCTPLLTDPDDRYFYSVKRSSRNFFTFDAEEGDWGWREIRKNDHEGIEFEPLWSPSTGDAWYFTAFSVSKTLGFSILSTPELFSSRRPVMAQLTGVASCKRGEQVSLRLSIHNMLHEQMLVEVVLRGSSQYKFVHVEENGIVSSYGARLSSGDHQILIYLDPQSQERVDIPVAPVIDQGHVKVTVEVITQAGHVILHHDLTVLVSSEGHYVIDQGHVKVTVEVITQAGHVILHHDLTVLVSSEGHYVIDQGHVKVTVEVITQAGHVILHHDLTVLGEGMLINRHTSIFLDLKSRALVLNYLDICVEETPLVPYEIWRRYVYGSPGASIMLSRFNRYEVSIVFISMPVFTYVVYAVTRAGHIISDSDSVTVPVSGFNRYEDEEYCASEGCYNKQKTCDHIQDCVDGTDEISCTSLLTDPDDRYFYSVKRSSRNFFTFDAEEGDWGWREIRKNDHEGIEFEPLWSPSTGDDWYFTAFSVSKTLGFSILSTPELVSTSRYL</sequence>
<evidence type="ECO:0000313" key="5">
    <source>
        <dbReference type="Proteomes" id="UP000079169"/>
    </source>
</evidence>
<evidence type="ECO:0000256" key="2">
    <source>
        <dbReference type="PROSITE-ProRule" id="PRU00124"/>
    </source>
</evidence>
<dbReference type="InterPro" id="IPR002890">
    <property type="entry name" value="MG2"/>
</dbReference>
<evidence type="ECO:0000313" key="6">
    <source>
        <dbReference type="RefSeq" id="XP_008478331.2"/>
    </source>
</evidence>
<dbReference type="SMART" id="SM00192">
    <property type="entry name" value="LDLa"/>
    <property type="match status" value="2"/>
</dbReference>
<dbReference type="Gene3D" id="2.60.40.10">
    <property type="entry name" value="Immunoglobulins"/>
    <property type="match status" value="1"/>
</dbReference>
<dbReference type="SMART" id="SM01359">
    <property type="entry name" value="A2M_N_2"/>
    <property type="match status" value="1"/>
</dbReference>
<feature type="disulfide bond" evidence="2">
    <location>
        <begin position="655"/>
        <end position="667"/>
    </location>
</feature>
<dbReference type="InterPro" id="IPR011625">
    <property type="entry name" value="A2M_N_BRD"/>
</dbReference>
<dbReference type="Gene3D" id="2.60.40.1930">
    <property type="match status" value="2"/>
</dbReference>
<proteinExistence type="predicted"/>
<dbReference type="GO" id="GO:0004866">
    <property type="term" value="F:endopeptidase inhibitor activity"/>
    <property type="evidence" value="ECO:0007669"/>
    <property type="project" value="InterPro"/>
</dbReference>
<dbReference type="RefSeq" id="XP_008478331.2">
    <property type="nucleotide sequence ID" value="XM_008480109.2"/>
</dbReference>
<protein>
    <submittedName>
        <fullName evidence="6">CD109 antigen-like</fullName>
    </submittedName>
</protein>
<dbReference type="AlphaFoldDB" id="A0A1S3DCR8"/>
<dbReference type="Pfam" id="PF00207">
    <property type="entry name" value="A2M"/>
    <property type="match status" value="1"/>
</dbReference>
<dbReference type="InterPro" id="IPR050473">
    <property type="entry name" value="A2M/Complement_sys"/>
</dbReference>
<feature type="disulfide bond" evidence="2">
    <location>
        <begin position="1071"/>
        <end position="1089"/>
    </location>
</feature>
<dbReference type="Pfam" id="PF01835">
    <property type="entry name" value="MG2"/>
    <property type="match status" value="1"/>
</dbReference>
<name>A0A1S3DCR8_DIACI</name>
<dbReference type="PANTHER" id="PTHR11412">
    <property type="entry name" value="MACROGLOBULIN / COMPLEMENT"/>
    <property type="match status" value="1"/>
</dbReference>
<feature type="disulfide bond" evidence="2">
    <location>
        <begin position="1083"/>
        <end position="1098"/>
    </location>
</feature>
<evidence type="ECO:0000256" key="1">
    <source>
        <dbReference type="ARBA" id="ARBA00023157"/>
    </source>
</evidence>
<comment type="caution">
    <text evidence="2">Lacks conserved residue(s) required for the propagation of feature annotation.</text>
</comment>
<keyword evidence="5" id="KW-1185">Reference proteome</keyword>
<dbReference type="PaxDb" id="121845-A0A1S3DCR8"/>
<dbReference type="STRING" id="121845.A0A1S3DCR8"/>
<dbReference type="PANTHER" id="PTHR11412:SF146">
    <property type="entry name" value="CD109 ANTIGEN"/>
    <property type="match status" value="1"/>
</dbReference>
<keyword evidence="1 2" id="KW-1015">Disulfide bond</keyword>
<dbReference type="SUPFAM" id="SSF57424">
    <property type="entry name" value="LDL receptor-like module"/>
    <property type="match status" value="2"/>
</dbReference>
<feature type="domain" description="Alpha-2-macroglobulin bait region" evidence="3">
    <location>
        <begin position="442"/>
        <end position="579"/>
    </location>
</feature>
<gene>
    <name evidence="6" type="primary">LOC103515181</name>
</gene>
<dbReference type="InterPro" id="IPR002172">
    <property type="entry name" value="LDrepeatLR_classA_rpt"/>
</dbReference>
<dbReference type="InterPro" id="IPR001599">
    <property type="entry name" value="Macroglobln_a2"/>
</dbReference>
<dbReference type="Pfam" id="PF07703">
    <property type="entry name" value="A2M_BRD"/>
    <property type="match status" value="1"/>
</dbReference>
<dbReference type="CDD" id="cd00112">
    <property type="entry name" value="LDLa"/>
    <property type="match status" value="2"/>
</dbReference>
<reference evidence="6" key="1">
    <citation type="submission" date="2025-08" db="UniProtKB">
        <authorList>
            <consortium name="RefSeq"/>
        </authorList>
    </citation>
    <scope>IDENTIFICATION</scope>
</reference>